<dbReference type="PANTHER" id="PTHR46223:SF3">
    <property type="entry name" value="HISTONE-LYSINE N-METHYLTRANSFERASE SET-23"/>
    <property type="match status" value="1"/>
</dbReference>
<keyword evidence="2" id="KW-0158">Chromosome</keyword>
<evidence type="ECO:0000256" key="5">
    <source>
        <dbReference type="ARBA" id="ARBA00022691"/>
    </source>
</evidence>
<name>A0A5N5WZT6_9EURO</name>
<dbReference type="SMART" id="SM00317">
    <property type="entry name" value="SET"/>
    <property type="match status" value="1"/>
</dbReference>
<organism evidence="12 13">
    <name type="scientific">Aspergillus leporis</name>
    <dbReference type="NCBI Taxonomy" id="41062"/>
    <lineage>
        <taxon>Eukaryota</taxon>
        <taxon>Fungi</taxon>
        <taxon>Dikarya</taxon>
        <taxon>Ascomycota</taxon>
        <taxon>Pezizomycotina</taxon>
        <taxon>Eurotiomycetes</taxon>
        <taxon>Eurotiomycetidae</taxon>
        <taxon>Eurotiales</taxon>
        <taxon>Aspergillaceae</taxon>
        <taxon>Aspergillus</taxon>
        <taxon>Aspergillus subgen. Circumdati</taxon>
    </lineage>
</organism>
<dbReference type="GO" id="GO:0005634">
    <property type="term" value="C:nucleus"/>
    <property type="evidence" value="ECO:0007669"/>
    <property type="project" value="InterPro"/>
</dbReference>
<keyword evidence="3" id="KW-0489">Methyltransferase</keyword>
<feature type="compositionally biased region" description="Polar residues" evidence="8">
    <location>
        <begin position="12"/>
        <end position="22"/>
    </location>
</feature>
<keyword evidence="7" id="KW-0862">Zinc</keyword>
<reference evidence="12 13" key="1">
    <citation type="submission" date="2019-04" db="EMBL/GenBank/DDBJ databases">
        <title>Friends and foes A comparative genomics study of 23 Aspergillus species from section Flavi.</title>
        <authorList>
            <consortium name="DOE Joint Genome Institute"/>
            <person name="Kjaerbolling I."/>
            <person name="Vesth T."/>
            <person name="Frisvad J.C."/>
            <person name="Nybo J.L."/>
            <person name="Theobald S."/>
            <person name="Kildgaard S."/>
            <person name="Isbrandt T."/>
            <person name="Kuo A."/>
            <person name="Sato A."/>
            <person name="Lyhne E.K."/>
            <person name="Kogle M.E."/>
            <person name="Wiebenga A."/>
            <person name="Kun R.S."/>
            <person name="Lubbers R.J."/>
            <person name="Makela M.R."/>
            <person name="Barry K."/>
            <person name="Chovatia M."/>
            <person name="Clum A."/>
            <person name="Daum C."/>
            <person name="Haridas S."/>
            <person name="He G."/>
            <person name="LaButti K."/>
            <person name="Lipzen A."/>
            <person name="Mondo S."/>
            <person name="Riley R."/>
            <person name="Salamov A."/>
            <person name="Simmons B.A."/>
            <person name="Magnuson J.K."/>
            <person name="Henrissat B."/>
            <person name="Mortensen U.H."/>
            <person name="Larsen T.O."/>
            <person name="Devries R.P."/>
            <person name="Grigoriev I.V."/>
            <person name="Machida M."/>
            <person name="Baker S.E."/>
            <person name="Andersen M.R."/>
        </authorList>
    </citation>
    <scope>NUCLEOTIDE SEQUENCE [LARGE SCALE GENOMIC DNA]</scope>
    <source>
        <strain evidence="12 13">CBS 151.66</strain>
    </source>
</reference>
<evidence type="ECO:0000256" key="7">
    <source>
        <dbReference type="ARBA" id="ARBA00022833"/>
    </source>
</evidence>
<evidence type="ECO:0000256" key="1">
    <source>
        <dbReference type="ARBA" id="ARBA00004286"/>
    </source>
</evidence>
<keyword evidence="6" id="KW-0479">Metal-binding</keyword>
<evidence type="ECO:0000256" key="3">
    <source>
        <dbReference type="ARBA" id="ARBA00022603"/>
    </source>
</evidence>
<feature type="region of interest" description="Disordered" evidence="8">
    <location>
        <begin position="1"/>
        <end position="22"/>
    </location>
</feature>
<dbReference type="GO" id="GO:0032259">
    <property type="term" value="P:methylation"/>
    <property type="evidence" value="ECO:0007669"/>
    <property type="project" value="UniProtKB-KW"/>
</dbReference>
<feature type="domain" description="Pre-SET" evidence="10">
    <location>
        <begin position="251"/>
        <end position="324"/>
    </location>
</feature>
<protein>
    <recommendedName>
        <fullName evidence="14">SET domain-containing protein</fullName>
    </recommendedName>
</protein>
<evidence type="ECO:0000259" key="11">
    <source>
        <dbReference type="PROSITE" id="PS50868"/>
    </source>
</evidence>
<dbReference type="GO" id="GO:0008270">
    <property type="term" value="F:zinc ion binding"/>
    <property type="evidence" value="ECO:0007669"/>
    <property type="project" value="InterPro"/>
</dbReference>
<dbReference type="AlphaFoldDB" id="A0A5N5WZT6"/>
<dbReference type="PROSITE" id="PS50868">
    <property type="entry name" value="POST_SET"/>
    <property type="match status" value="1"/>
</dbReference>
<keyword evidence="4" id="KW-0808">Transferase</keyword>
<dbReference type="Pfam" id="PF05033">
    <property type="entry name" value="Pre-SET"/>
    <property type="match status" value="1"/>
</dbReference>
<dbReference type="PROSITE" id="PS50280">
    <property type="entry name" value="SET"/>
    <property type="match status" value="1"/>
</dbReference>
<dbReference type="Proteomes" id="UP000326565">
    <property type="component" value="Unassembled WGS sequence"/>
</dbReference>
<sequence length="490" mass="54598">MVIDLTEDSDSESQIKSQLNHSIESATPNFFSSLSYRKSPANLKRKPERSLEDISPKRSSETPSVAPHVASNRHQNKNLNGYAAFAASRKLQYSTYSTPSPSPAVREQLQAVSVVVPSPSRQLKKEIESAEWVTGSRPSTPELTGLSEKYYPTDAYENRARKGTYPAARKISHGGTSLSIGTPGPILLKRPDVHNQLCQTLKRKLSMIKGPSVRFAIADGPRLAHVTDNFEFINSYKLGKGVSPANPDFIGGCSCGEYCDPDRCPCLDKEQDSTDTIIPYQNAQDGADVLVLKPDFLKRTTMIYECGAKCGCDINCWNRVVQRGRTVRLEIFHTGNRGFGLRSLDYIRAGQFIDCYLGEVITKEKADRREELALKRGHSYLFGLDFSPDVDEDDIYVVDGERFGSATRFMNHSCNPNCRMFTVTHTIGDERLYDLAFFSLENIQPGTELTFDYNPGAEINKKVDPSAVSCLCGEDNCRGQLWPNQRKGTK</sequence>
<feature type="region of interest" description="Disordered" evidence="8">
    <location>
        <begin position="38"/>
        <end position="69"/>
    </location>
</feature>
<feature type="compositionally biased region" description="Basic and acidic residues" evidence="8">
    <location>
        <begin position="48"/>
        <end position="60"/>
    </location>
</feature>
<dbReference type="Gene3D" id="2.170.270.10">
    <property type="entry name" value="SET domain"/>
    <property type="match status" value="1"/>
</dbReference>
<gene>
    <name evidence="12" type="ORF">BDV29DRAFT_174342</name>
</gene>
<evidence type="ECO:0000313" key="12">
    <source>
        <dbReference type="EMBL" id="KAB8074056.1"/>
    </source>
</evidence>
<evidence type="ECO:0000256" key="6">
    <source>
        <dbReference type="ARBA" id="ARBA00022723"/>
    </source>
</evidence>
<dbReference type="Pfam" id="PF00856">
    <property type="entry name" value="SET"/>
    <property type="match status" value="1"/>
</dbReference>
<dbReference type="PANTHER" id="PTHR46223">
    <property type="entry name" value="HISTONE-LYSINE N-METHYLTRANSFERASE SUV39H"/>
    <property type="match status" value="1"/>
</dbReference>
<keyword evidence="13" id="KW-1185">Reference proteome</keyword>
<comment type="subcellular location">
    <subcellularLocation>
        <location evidence="1">Chromosome</location>
    </subcellularLocation>
</comment>
<evidence type="ECO:0000313" key="13">
    <source>
        <dbReference type="Proteomes" id="UP000326565"/>
    </source>
</evidence>
<evidence type="ECO:0000256" key="4">
    <source>
        <dbReference type="ARBA" id="ARBA00022679"/>
    </source>
</evidence>
<evidence type="ECO:0000256" key="8">
    <source>
        <dbReference type="SAM" id="MobiDB-lite"/>
    </source>
</evidence>
<dbReference type="SMART" id="SM00468">
    <property type="entry name" value="PreSET"/>
    <property type="match status" value="1"/>
</dbReference>
<accession>A0A5N5WZT6</accession>
<dbReference type="InterPro" id="IPR007728">
    <property type="entry name" value="Pre-SET_dom"/>
</dbReference>
<dbReference type="OrthoDB" id="308383at2759"/>
<dbReference type="EMBL" id="ML732216">
    <property type="protein sequence ID" value="KAB8074056.1"/>
    <property type="molecule type" value="Genomic_DNA"/>
</dbReference>
<proteinExistence type="predicted"/>
<dbReference type="InterPro" id="IPR003616">
    <property type="entry name" value="Post-SET_dom"/>
</dbReference>
<feature type="compositionally biased region" description="Acidic residues" evidence="8">
    <location>
        <begin position="1"/>
        <end position="11"/>
    </location>
</feature>
<feature type="domain" description="Post-SET" evidence="11">
    <location>
        <begin position="466"/>
        <end position="482"/>
    </location>
</feature>
<dbReference type="PROSITE" id="PS50867">
    <property type="entry name" value="PRE_SET"/>
    <property type="match status" value="1"/>
</dbReference>
<dbReference type="InterPro" id="IPR050973">
    <property type="entry name" value="H3K9_Histone-Lys_N-MTase"/>
</dbReference>
<evidence type="ECO:0000256" key="2">
    <source>
        <dbReference type="ARBA" id="ARBA00022454"/>
    </source>
</evidence>
<feature type="domain" description="SET" evidence="9">
    <location>
        <begin position="327"/>
        <end position="454"/>
    </location>
</feature>
<dbReference type="InterPro" id="IPR046341">
    <property type="entry name" value="SET_dom_sf"/>
</dbReference>
<keyword evidence="5" id="KW-0949">S-adenosyl-L-methionine</keyword>
<evidence type="ECO:0000259" key="10">
    <source>
        <dbReference type="PROSITE" id="PS50867"/>
    </source>
</evidence>
<evidence type="ECO:0000259" key="9">
    <source>
        <dbReference type="PROSITE" id="PS50280"/>
    </source>
</evidence>
<dbReference type="GO" id="GO:0042054">
    <property type="term" value="F:histone methyltransferase activity"/>
    <property type="evidence" value="ECO:0007669"/>
    <property type="project" value="InterPro"/>
</dbReference>
<dbReference type="GO" id="GO:0005694">
    <property type="term" value="C:chromosome"/>
    <property type="evidence" value="ECO:0007669"/>
    <property type="project" value="UniProtKB-SubCell"/>
</dbReference>
<dbReference type="SUPFAM" id="SSF82199">
    <property type="entry name" value="SET domain"/>
    <property type="match status" value="1"/>
</dbReference>
<evidence type="ECO:0008006" key="14">
    <source>
        <dbReference type="Google" id="ProtNLM"/>
    </source>
</evidence>
<dbReference type="InterPro" id="IPR001214">
    <property type="entry name" value="SET_dom"/>
</dbReference>